<dbReference type="NCBIfam" id="TIGR01131">
    <property type="entry name" value="ATP_synt_6_or_A"/>
    <property type="match status" value="1"/>
</dbReference>
<evidence type="ECO:0000313" key="15">
    <source>
        <dbReference type="Proteomes" id="UP000254720"/>
    </source>
</evidence>
<evidence type="ECO:0000256" key="10">
    <source>
        <dbReference type="ARBA" id="ARBA00023136"/>
    </source>
</evidence>
<feature type="transmembrane region" description="Helical" evidence="12">
    <location>
        <begin position="231"/>
        <end position="256"/>
    </location>
</feature>
<evidence type="ECO:0000313" key="14">
    <source>
        <dbReference type="EMBL" id="RDI46558.1"/>
    </source>
</evidence>
<dbReference type="GO" id="GO:0042777">
    <property type="term" value="P:proton motive force-driven plasma membrane ATP synthesis"/>
    <property type="evidence" value="ECO:0007669"/>
    <property type="project" value="TreeGrafter"/>
</dbReference>
<evidence type="ECO:0000256" key="3">
    <source>
        <dbReference type="ARBA" id="ARBA00022448"/>
    </source>
</evidence>
<keyword evidence="3 12" id="KW-0813">Transport</keyword>
<dbReference type="CDD" id="cd00310">
    <property type="entry name" value="ATP-synt_Fo_a_6"/>
    <property type="match status" value="1"/>
</dbReference>
<dbReference type="HAMAP" id="MF_01393">
    <property type="entry name" value="ATP_synth_a_bact"/>
    <property type="match status" value="1"/>
</dbReference>
<evidence type="ECO:0000256" key="12">
    <source>
        <dbReference type="HAMAP-Rule" id="MF_01393"/>
    </source>
</evidence>
<dbReference type="PANTHER" id="PTHR42823">
    <property type="entry name" value="ATP SYNTHASE SUBUNIT A, CHLOROPLASTIC"/>
    <property type="match status" value="1"/>
</dbReference>
<dbReference type="PROSITE" id="PS00449">
    <property type="entry name" value="ATPASE_A"/>
    <property type="match status" value="1"/>
</dbReference>
<dbReference type="PRINTS" id="PR00123">
    <property type="entry name" value="ATPASEA"/>
</dbReference>
<evidence type="ECO:0000256" key="5">
    <source>
        <dbReference type="ARBA" id="ARBA00022547"/>
    </source>
</evidence>
<dbReference type="GO" id="GO:0005886">
    <property type="term" value="C:plasma membrane"/>
    <property type="evidence" value="ECO:0007669"/>
    <property type="project" value="UniProtKB-SubCell"/>
</dbReference>
<evidence type="ECO:0000256" key="11">
    <source>
        <dbReference type="ARBA" id="ARBA00023310"/>
    </source>
</evidence>
<evidence type="ECO:0000256" key="13">
    <source>
        <dbReference type="RuleBase" id="RU000483"/>
    </source>
</evidence>
<dbReference type="EMBL" id="QQAX01000005">
    <property type="protein sequence ID" value="RDI46558.1"/>
    <property type="molecule type" value="Genomic_DNA"/>
</dbReference>
<dbReference type="InterPro" id="IPR023011">
    <property type="entry name" value="ATP_synth_F0_asu_AS"/>
</dbReference>
<dbReference type="FunFam" id="1.20.120.220:FF:000002">
    <property type="entry name" value="ATP synthase subunit a"/>
    <property type="match status" value="1"/>
</dbReference>
<feature type="transmembrane region" description="Helical" evidence="12">
    <location>
        <begin position="204"/>
        <end position="225"/>
    </location>
</feature>
<evidence type="ECO:0000256" key="1">
    <source>
        <dbReference type="ARBA" id="ARBA00004141"/>
    </source>
</evidence>
<dbReference type="Proteomes" id="UP000254720">
    <property type="component" value="Unassembled WGS sequence"/>
</dbReference>
<keyword evidence="8 12" id="KW-1133">Transmembrane helix</keyword>
<dbReference type="InterPro" id="IPR000568">
    <property type="entry name" value="ATP_synth_F0_asu"/>
</dbReference>
<dbReference type="OrthoDB" id="9789241at2"/>
<feature type="transmembrane region" description="Helical" evidence="12">
    <location>
        <begin position="43"/>
        <end position="62"/>
    </location>
</feature>
<dbReference type="AlphaFoldDB" id="A0A370GS80"/>
<accession>A0A370GS80</accession>
<dbReference type="GO" id="GO:0045259">
    <property type="term" value="C:proton-transporting ATP synthase complex"/>
    <property type="evidence" value="ECO:0007669"/>
    <property type="project" value="UniProtKB-KW"/>
</dbReference>
<organism evidence="14 15">
    <name type="scientific">Aquicella lusitana</name>
    <dbReference type="NCBI Taxonomy" id="254246"/>
    <lineage>
        <taxon>Bacteria</taxon>
        <taxon>Pseudomonadati</taxon>
        <taxon>Pseudomonadota</taxon>
        <taxon>Gammaproteobacteria</taxon>
        <taxon>Legionellales</taxon>
        <taxon>Coxiellaceae</taxon>
        <taxon>Aquicella</taxon>
    </lineage>
</organism>
<evidence type="ECO:0000256" key="9">
    <source>
        <dbReference type="ARBA" id="ARBA00023065"/>
    </source>
</evidence>
<sequence>MSEMSNITPGQYIQHHLEHLTLNLKTFSIDEGGGFWTLNLDTLIVSVFIGVLIFGGLGYVAARMTEVPGKLQNMVEIIIDFVNNAVHEIFHHKSTFIPALALTIFLWVFFMNAMDLLPVDFLPRLLGFFGVPYFKTVPTADPNATFAMSLSVFALIIIFNLRAKKHRLLKEMLTFPFGPYLFPINFAFRLVEECVKPLSLALRLFGNMFAGELIFILIAIMPWWIQWPPGAIWAIFHILVITLQAFLFMMLTIIYLSMAQEGH</sequence>
<evidence type="ECO:0000256" key="7">
    <source>
        <dbReference type="ARBA" id="ARBA00022781"/>
    </source>
</evidence>
<feature type="transmembrane region" description="Helical" evidence="12">
    <location>
        <begin position="144"/>
        <end position="163"/>
    </location>
</feature>
<dbReference type="Pfam" id="PF00119">
    <property type="entry name" value="ATP-synt_A"/>
    <property type="match status" value="1"/>
</dbReference>
<dbReference type="RefSeq" id="WP_114833853.1">
    <property type="nucleotide sequence ID" value="NZ_LR699114.1"/>
</dbReference>
<name>A0A370GS80_9COXI</name>
<dbReference type="SUPFAM" id="SSF81336">
    <property type="entry name" value="F1F0 ATP synthase subunit A"/>
    <property type="match status" value="1"/>
</dbReference>
<evidence type="ECO:0000256" key="4">
    <source>
        <dbReference type="ARBA" id="ARBA00022475"/>
    </source>
</evidence>
<evidence type="ECO:0000256" key="2">
    <source>
        <dbReference type="ARBA" id="ARBA00006810"/>
    </source>
</evidence>
<keyword evidence="15" id="KW-1185">Reference proteome</keyword>
<keyword evidence="7 12" id="KW-0375">Hydrogen ion transport</keyword>
<reference evidence="14 15" key="1">
    <citation type="submission" date="2018-07" db="EMBL/GenBank/DDBJ databases">
        <title>Genomic Encyclopedia of Type Strains, Phase IV (KMG-IV): sequencing the most valuable type-strain genomes for metagenomic binning, comparative biology and taxonomic classification.</title>
        <authorList>
            <person name="Goeker M."/>
        </authorList>
    </citation>
    <scope>NUCLEOTIDE SEQUENCE [LARGE SCALE GENOMIC DNA]</scope>
    <source>
        <strain evidence="14 15">DSM 16500</strain>
    </source>
</reference>
<comment type="caution">
    <text evidence="14">The sequence shown here is derived from an EMBL/GenBank/DDBJ whole genome shotgun (WGS) entry which is preliminary data.</text>
</comment>
<keyword evidence="5 12" id="KW-0138">CF(0)</keyword>
<dbReference type="InterPro" id="IPR035908">
    <property type="entry name" value="F0_ATP_A_sf"/>
</dbReference>
<comment type="subcellular location">
    <subcellularLocation>
        <location evidence="12 13">Cell membrane</location>
        <topology evidence="12 13">Multi-pass membrane protein</topology>
    </subcellularLocation>
    <subcellularLocation>
        <location evidence="1">Membrane</location>
        <topology evidence="1">Multi-pass membrane protein</topology>
    </subcellularLocation>
</comment>
<keyword evidence="4 12" id="KW-1003">Cell membrane</keyword>
<dbReference type="GO" id="GO:0046933">
    <property type="term" value="F:proton-transporting ATP synthase activity, rotational mechanism"/>
    <property type="evidence" value="ECO:0007669"/>
    <property type="project" value="UniProtKB-UniRule"/>
</dbReference>
<evidence type="ECO:0000256" key="6">
    <source>
        <dbReference type="ARBA" id="ARBA00022692"/>
    </source>
</evidence>
<keyword evidence="10 12" id="KW-0472">Membrane</keyword>
<gene>
    <name evidence="12" type="primary">atpB</name>
    <name evidence="14" type="ORF">C8D86_10582</name>
</gene>
<comment type="function">
    <text evidence="12 13">Key component of the proton channel; it plays a direct role in the translocation of protons across the membrane.</text>
</comment>
<dbReference type="NCBIfam" id="NF004477">
    <property type="entry name" value="PRK05815.1-1"/>
    <property type="match status" value="1"/>
</dbReference>
<dbReference type="InterPro" id="IPR045082">
    <property type="entry name" value="ATP_syn_F0_a_bact/chloroplast"/>
</dbReference>
<protein>
    <recommendedName>
        <fullName evidence="12 13">ATP synthase subunit a</fullName>
    </recommendedName>
    <alternativeName>
        <fullName evidence="12">ATP synthase F0 sector subunit a</fullName>
    </alternativeName>
    <alternativeName>
        <fullName evidence="12">F-ATPase subunit 6</fullName>
    </alternativeName>
</protein>
<keyword evidence="6 12" id="KW-0812">Transmembrane</keyword>
<dbReference type="PANTHER" id="PTHR42823:SF3">
    <property type="entry name" value="ATP SYNTHASE SUBUNIT A, CHLOROPLASTIC"/>
    <property type="match status" value="1"/>
</dbReference>
<feature type="transmembrane region" description="Helical" evidence="12">
    <location>
        <begin position="96"/>
        <end position="114"/>
    </location>
</feature>
<proteinExistence type="inferred from homology"/>
<keyword evidence="11 12" id="KW-0066">ATP synthesis</keyword>
<keyword evidence="9 12" id="KW-0406">Ion transport</keyword>
<evidence type="ECO:0000256" key="8">
    <source>
        <dbReference type="ARBA" id="ARBA00022989"/>
    </source>
</evidence>
<dbReference type="Gene3D" id="1.20.120.220">
    <property type="entry name" value="ATP synthase, F0 complex, subunit A"/>
    <property type="match status" value="1"/>
</dbReference>
<comment type="similarity">
    <text evidence="2 12 13">Belongs to the ATPase A chain family.</text>
</comment>